<evidence type="ECO:0000256" key="40">
    <source>
        <dbReference type="ARBA" id="ARBA00049461"/>
    </source>
</evidence>
<evidence type="ECO:0000259" key="45">
    <source>
        <dbReference type="Pfam" id="PF07859"/>
    </source>
</evidence>
<comment type="subcellular location">
    <subcellularLocation>
        <location evidence="3">Cell membrane</location>
    </subcellularLocation>
    <subcellularLocation>
        <location evidence="6">Cytoplasm</location>
        <location evidence="6">Cytosol</location>
    </subcellularLocation>
    <subcellularLocation>
        <location evidence="5">Lipid droplet</location>
    </subcellularLocation>
    <subcellularLocation>
        <location evidence="4">Membrane</location>
        <location evidence="4">Caveola</location>
    </subcellularLocation>
</comment>
<evidence type="ECO:0000256" key="31">
    <source>
        <dbReference type="ARBA" id="ARBA00047653"/>
    </source>
</evidence>
<evidence type="ECO:0000256" key="7">
    <source>
        <dbReference type="ARBA" id="ARBA00004879"/>
    </source>
</evidence>
<dbReference type="InterPro" id="IPR002168">
    <property type="entry name" value="Lipase_GDXG_HIS_AS"/>
</dbReference>
<comment type="catalytic activity">
    <reaction evidence="33">
        <text>1,2,3-tri-(9Z-octadecenoyl)-glycerol + H2O = di-(9Z)-octadecenoylglycerol + (9Z)-octadecenoate + H(+)</text>
        <dbReference type="Rhea" id="RHEA:38575"/>
        <dbReference type="ChEBI" id="CHEBI:15377"/>
        <dbReference type="ChEBI" id="CHEBI:15378"/>
        <dbReference type="ChEBI" id="CHEBI:30823"/>
        <dbReference type="ChEBI" id="CHEBI:53753"/>
        <dbReference type="ChEBI" id="CHEBI:75945"/>
    </reaction>
    <physiologicalReaction direction="left-to-right" evidence="33">
        <dbReference type="Rhea" id="RHEA:38576"/>
    </physiologicalReaction>
</comment>
<feature type="compositionally biased region" description="Low complexity" evidence="43">
    <location>
        <begin position="113"/>
        <end position="131"/>
    </location>
</feature>
<dbReference type="EMBL" id="KE346363">
    <property type="protein sequence ID" value="KJE91855.1"/>
    <property type="molecule type" value="Genomic_DNA"/>
</dbReference>
<accession>A0A0D2WM53</accession>
<comment type="catalytic activity">
    <reaction evidence="31">
        <text>cholesteryl (9Z-octadecenoate) + H2O = cholesterol + (9Z)-octadecenoate + H(+)</text>
        <dbReference type="Rhea" id="RHEA:33875"/>
        <dbReference type="ChEBI" id="CHEBI:15377"/>
        <dbReference type="ChEBI" id="CHEBI:15378"/>
        <dbReference type="ChEBI" id="CHEBI:16113"/>
        <dbReference type="ChEBI" id="CHEBI:30823"/>
        <dbReference type="ChEBI" id="CHEBI:46898"/>
    </reaction>
    <physiologicalReaction direction="left-to-right" evidence="31">
        <dbReference type="Rhea" id="RHEA:33876"/>
    </physiologicalReaction>
</comment>
<dbReference type="SUPFAM" id="SSF53474">
    <property type="entry name" value="alpha/beta-Hydrolases"/>
    <property type="match status" value="1"/>
</dbReference>
<evidence type="ECO:0000256" key="29">
    <source>
        <dbReference type="ARBA" id="ARBA00047458"/>
    </source>
</evidence>
<evidence type="ECO:0000256" key="8">
    <source>
        <dbReference type="ARBA" id="ARBA00005189"/>
    </source>
</evidence>
<evidence type="ECO:0000256" key="15">
    <source>
        <dbReference type="ARBA" id="ARBA00022548"/>
    </source>
</evidence>
<dbReference type="EC" id="3.1.1.23" evidence="11"/>
<comment type="catalytic activity">
    <reaction evidence="1">
        <text>a triacylglycerol + H2O = a diacylglycerol + a fatty acid + H(+)</text>
        <dbReference type="Rhea" id="RHEA:12044"/>
        <dbReference type="ChEBI" id="CHEBI:15377"/>
        <dbReference type="ChEBI" id="CHEBI:15378"/>
        <dbReference type="ChEBI" id="CHEBI:17855"/>
        <dbReference type="ChEBI" id="CHEBI:18035"/>
        <dbReference type="ChEBI" id="CHEBI:28868"/>
        <dbReference type="EC" id="3.1.1.79"/>
    </reaction>
</comment>
<dbReference type="Pfam" id="PF07859">
    <property type="entry name" value="Abhydrolase_3"/>
    <property type="match status" value="2"/>
</dbReference>
<evidence type="ECO:0000256" key="4">
    <source>
        <dbReference type="ARBA" id="ARBA00004345"/>
    </source>
</evidence>
<comment type="pathway">
    <text evidence="8">Lipid metabolism.</text>
</comment>
<keyword evidence="21" id="KW-0472">Membrane</keyword>
<feature type="region of interest" description="Disordered" evidence="43">
    <location>
        <begin position="113"/>
        <end position="139"/>
    </location>
</feature>
<evidence type="ECO:0000256" key="16">
    <source>
        <dbReference type="ARBA" id="ARBA00022553"/>
    </source>
</evidence>
<comment type="catalytic activity">
    <reaction evidence="35">
        <text>1,2-di-(9Z-octadecenoyl)-glycerol + H2O = (9Z-octadecenoyl)-glycerol + (9Z)-octadecenoate + H(+)</text>
        <dbReference type="Rhea" id="RHEA:38455"/>
        <dbReference type="ChEBI" id="CHEBI:15377"/>
        <dbReference type="ChEBI" id="CHEBI:15378"/>
        <dbReference type="ChEBI" id="CHEBI:30823"/>
        <dbReference type="ChEBI" id="CHEBI:52323"/>
        <dbReference type="ChEBI" id="CHEBI:75937"/>
    </reaction>
    <physiologicalReaction direction="left-to-right" evidence="35">
        <dbReference type="Rhea" id="RHEA:38456"/>
    </physiologicalReaction>
</comment>
<dbReference type="GO" id="GO:0004771">
    <property type="term" value="F:sterol ester esterase activity"/>
    <property type="evidence" value="ECO:0007669"/>
    <property type="project" value="TreeGrafter"/>
</dbReference>
<dbReference type="GO" id="GO:0005901">
    <property type="term" value="C:caveola"/>
    <property type="evidence" value="ECO:0007669"/>
    <property type="project" value="UniProtKB-SubCell"/>
</dbReference>
<feature type="domain" description="Hormone-sensitive lipase N-terminal" evidence="44">
    <location>
        <begin position="336"/>
        <end position="668"/>
    </location>
</feature>
<dbReference type="GO" id="GO:0005811">
    <property type="term" value="C:lipid droplet"/>
    <property type="evidence" value="ECO:0007669"/>
    <property type="project" value="UniProtKB-SubCell"/>
</dbReference>
<evidence type="ECO:0000256" key="18">
    <source>
        <dbReference type="ARBA" id="ARBA00022801"/>
    </source>
</evidence>
<evidence type="ECO:0000256" key="10">
    <source>
        <dbReference type="ARBA" id="ARBA00013088"/>
    </source>
</evidence>
<feature type="compositionally biased region" description="Polar residues" evidence="43">
    <location>
        <begin position="56"/>
        <end position="66"/>
    </location>
</feature>
<dbReference type="GO" id="GO:0047372">
    <property type="term" value="F:monoacylglycerol lipase activity"/>
    <property type="evidence" value="ECO:0007669"/>
    <property type="project" value="UniProtKB-EC"/>
</dbReference>
<comment type="catalytic activity">
    <reaction evidence="40">
        <text>2-(9Z-octadecenoyl)-glycerol + H2O = glycerol + (9Z)-octadecenoate + H(+)</text>
        <dbReference type="Rhea" id="RHEA:38491"/>
        <dbReference type="ChEBI" id="CHEBI:15377"/>
        <dbReference type="ChEBI" id="CHEBI:15378"/>
        <dbReference type="ChEBI" id="CHEBI:17754"/>
        <dbReference type="ChEBI" id="CHEBI:30823"/>
        <dbReference type="ChEBI" id="CHEBI:73990"/>
    </reaction>
    <physiologicalReaction direction="left-to-right" evidence="40">
        <dbReference type="Rhea" id="RHEA:38492"/>
    </physiologicalReaction>
</comment>
<dbReference type="PhylomeDB" id="A0A0D2WM53"/>
<dbReference type="UniPathway" id="UPA00256"/>
<keyword evidence="23" id="KW-0753">Steroid metabolism</keyword>
<evidence type="ECO:0000256" key="5">
    <source>
        <dbReference type="ARBA" id="ARBA00004502"/>
    </source>
</evidence>
<evidence type="ECO:0000256" key="39">
    <source>
        <dbReference type="ARBA" id="ARBA00049372"/>
    </source>
</evidence>
<comment type="catalytic activity">
    <reaction evidence="29">
        <text>1,2-di-(9Z-octadecenoyl)-glycerol + H2O = 2-(9Z-octadecenoyl)-glycerol + (9Z)-octadecenoate + H(+)</text>
        <dbReference type="Rhea" id="RHEA:38659"/>
        <dbReference type="ChEBI" id="CHEBI:15377"/>
        <dbReference type="ChEBI" id="CHEBI:15378"/>
        <dbReference type="ChEBI" id="CHEBI:30823"/>
        <dbReference type="ChEBI" id="CHEBI:52323"/>
        <dbReference type="ChEBI" id="CHEBI:73990"/>
    </reaction>
    <physiologicalReaction direction="left-to-right" evidence="29">
        <dbReference type="Rhea" id="RHEA:38660"/>
    </physiologicalReaction>
</comment>
<proteinExistence type="inferred from homology"/>
<name>A0A0D2WM53_CAPO3</name>
<evidence type="ECO:0000256" key="43">
    <source>
        <dbReference type="SAM" id="MobiDB-lite"/>
    </source>
</evidence>
<dbReference type="Gene3D" id="3.40.50.1820">
    <property type="entry name" value="alpha/beta hydrolase"/>
    <property type="match status" value="1"/>
</dbReference>
<evidence type="ECO:0000256" key="41">
    <source>
        <dbReference type="ARBA" id="ARBA00049519"/>
    </source>
</evidence>
<comment type="catalytic activity">
    <reaction evidence="30">
        <text>2-(5Z,8Z,11Z,14Z-eicosatetraenoyl)-glycerol + H2O = glycerol + (5Z,8Z,11Z,14Z)-eicosatetraenoate + H(+)</text>
        <dbReference type="Rhea" id="RHEA:26132"/>
        <dbReference type="ChEBI" id="CHEBI:15377"/>
        <dbReference type="ChEBI" id="CHEBI:15378"/>
        <dbReference type="ChEBI" id="CHEBI:17754"/>
        <dbReference type="ChEBI" id="CHEBI:32395"/>
        <dbReference type="ChEBI" id="CHEBI:52392"/>
    </reaction>
    <physiologicalReaction direction="left-to-right" evidence="30">
        <dbReference type="Rhea" id="RHEA:26133"/>
    </physiologicalReaction>
</comment>
<dbReference type="EC" id="3.1.1.79" evidence="10"/>
<feature type="region of interest" description="Disordered" evidence="43">
    <location>
        <begin position="203"/>
        <end position="234"/>
    </location>
</feature>
<evidence type="ECO:0000256" key="17">
    <source>
        <dbReference type="ARBA" id="ARBA00022677"/>
    </source>
</evidence>
<comment type="pathway">
    <text evidence="7">Glycerolipid metabolism; triacylglycerol degradation.</text>
</comment>
<keyword evidence="14" id="KW-0963">Cytoplasm</keyword>
<evidence type="ECO:0000256" key="11">
    <source>
        <dbReference type="ARBA" id="ARBA00013254"/>
    </source>
</evidence>
<dbReference type="GO" id="GO:0004806">
    <property type="term" value="F:triacylglycerol lipase activity"/>
    <property type="evidence" value="ECO:0007669"/>
    <property type="project" value="TreeGrafter"/>
</dbReference>
<dbReference type="GO" id="GO:0008203">
    <property type="term" value="P:cholesterol metabolic process"/>
    <property type="evidence" value="ECO:0007669"/>
    <property type="project" value="UniProtKB-KW"/>
</dbReference>
<dbReference type="PANTHER" id="PTHR23025:SF3">
    <property type="entry name" value="HORMONE-SENSITIVE LIPASE"/>
    <property type="match status" value="1"/>
</dbReference>
<evidence type="ECO:0000256" key="28">
    <source>
        <dbReference type="ARBA" id="ARBA00047438"/>
    </source>
</evidence>
<keyword evidence="20" id="KW-0443">Lipid metabolism</keyword>
<comment type="catalytic activity">
    <reaction evidence="2">
        <text>Hydrolyzes glycerol monoesters of long-chain fatty acids.</text>
        <dbReference type="EC" id="3.1.1.23"/>
    </reaction>
</comment>
<evidence type="ECO:0000256" key="3">
    <source>
        <dbReference type="ARBA" id="ARBA00004236"/>
    </source>
</evidence>
<dbReference type="STRING" id="595528.A0A0D2WM53"/>
<evidence type="ECO:0000256" key="33">
    <source>
        <dbReference type="ARBA" id="ARBA00048386"/>
    </source>
</evidence>
<evidence type="ECO:0000256" key="25">
    <source>
        <dbReference type="ARBA" id="ARBA00030031"/>
    </source>
</evidence>
<keyword evidence="18" id="KW-0378">Hydrolase</keyword>
<comment type="catalytic activity">
    <reaction evidence="24">
        <text>1-O-hexadecyl-2-acetyl-sn-glycerol + H2O = 1-O-hexadecyl-sn-glycerol + acetate + H(+)</text>
        <dbReference type="Rhea" id="RHEA:38563"/>
        <dbReference type="ChEBI" id="CHEBI:15377"/>
        <dbReference type="ChEBI" id="CHEBI:15378"/>
        <dbReference type="ChEBI" id="CHEBI:30089"/>
        <dbReference type="ChEBI" id="CHEBI:34115"/>
        <dbReference type="ChEBI" id="CHEBI:75936"/>
    </reaction>
    <physiologicalReaction direction="left-to-right" evidence="24">
        <dbReference type="Rhea" id="RHEA:38564"/>
    </physiologicalReaction>
</comment>
<feature type="active site" evidence="42">
    <location>
        <position position="774"/>
    </location>
</feature>
<evidence type="ECO:0000313" key="47">
    <source>
        <dbReference type="Proteomes" id="UP000008743"/>
    </source>
</evidence>
<gene>
    <name evidence="46" type="ORF">CAOG_002924</name>
</gene>
<dbReference type="eggNOG" id="KOG4388">
    <property type="taxonomic scope" value="Eukaryota"/>
</dbReference>
<evidence type="ECO:0000259" key="44">
    <source>
        <dbReference type="Pfam" id="PF06350"/>
    </source>
</evidence>
<dbReference type="InterPro" id="IPR013094">
    <property type="entry name" value="AB_hydrolase_3"/>
</dbReference>
<sequence>MVPLIALQSTKRAELGRAVIGALKHLTHSPANDDGDDTAPDANPGQLHADEHSLPETGSTHSSTVPVVTIDPVPYEIAATEADPQQPTPSAKTNAAALYTQTHVKNQEGNAMMEYSSSSDSASSNNDESNNTPRLAVPGEDTIHVSNSTADLLSLAIQRNASMHSLPASEQDSLASITANCIEECQPETRRGELLYTPATPTSAMSFTDYRHESDDDDEDEYEMPSVADGEDATSKNRHLGQRLHNMLHATHQHVHLPHRHGGKIIDAVAAKDGALTPESSGDSVTDAEESSRAWHRVREYHGDLSSYLQRIHVEHNINERTAWAATESVHVKHLLDEMLGLAQDNAAYFRNKATVKPTFGSRPRAESAERFEMLFFRAHSTVLAIRHDTFSLCWLAPLFDFDEHVKSSGYRSLVRVVMACLSKLAKEMRAFTLSRDSLLFRADASFVVMEDYIKTLELLSAMLNIALRMASLGHSNSVFPGDASLGPLPASTLAAADSLLAEVEGIQCARFYGRKFGFQYSKPMRTTLKVILIAMASYSYGFNNNKSDLAQKVFALASSPLYVFGSEDRARSLSKQLLRGDLAFSKAFWNLTENTMAKHVSKVVSANVSVNFVMKIPVVALTCPADDPSRYPAGGNVHLSVETLTNDGLFDVVHARLISHEWYAGQMYECAHVERGGESESRLFTKAKPMSNALIVHFHGGGFISQSSKSHEIYLREWTRELDCPIVSVDYTLAPDAPYPQALFECLFTYVWALKNAARLGTTAETVILAGDSAGANLCLTVALKCVELGIRRPAAVLACYPPCLIQYWPAASRMLSVMDALLPTAVLKNCLAAYVTGTDKLPTTVTKAERSGPRRTSSKADAVISTDAGEGETVTVSAKTAATAMQAAAESGGANAPSSAGPPAAGWRMDPFISPLVASEEALRRLPPIQIVAAGLDPLLDDSIQFARRLRSVGHPVKLHVFDTLPHGFLSFSKIVDEADAACRFCTRFMAGVFTAGRSRVGTNFAAAMSSAASKGAHGGAGMAAALQRRSATESVVQHNELAPQP</sequence>
<keyword evidence="16" id="KW-0597">Phosphoprotein</keyword>
<keyword evidence="19" id="KW-0442">Lipid degradation</keyword>
<comment type="subunit">
    <text evidence="27">Monomer and homodimer. Interacts with CAVIN1 in the adipocyte cytoplasm. Interacts with PLIN5.</text>
</comment>
<comment type="catalytic activity">
    <reaction evidence="36">
        <text>all-trans-retinyl hexadecanoate + H2O = all-trans-retinol + hexadecanoate + H(+)</text>
        <dbReference type="Rhea" id="RHEA:13933"/>
        <dbReference type="ChEBI" id="CHEBI:7896"/>
        <dbReference type="ChEBI" id="CHEBI:15377"/>
        <dbReference type="ChEBI" id="CHEBI:15378"/>
        <dbReference type="ChEBI" id="CHEBI:17336"/>
        <dbReference type="ChEBI" id="CHEBI:17616"/>
    </reaction>
    <physiologicalReaction direction="left-to-right" evidence="36">
        <dbReference type="Rhea" id="RHEA:13934"/>
    </physiologicalReaction>
</comment>
<comment type="catalytic activity">
    <reaction evidence="32">
        <text>a diacylglycerol + H2O = a monoacylglycerol + a fatty acid + H(+)</text>
        <dbReference type="Rhea" id="RHEA:32731"/>
        <dbReference type="ChEBI" id="CHEBI:15377"/>
        <dbReference type="ChEBI" id="CHEBI:15378"/>
        <dbReference type="ChEBI" id="CHEBI:17408"/>
        <dbReference type="ChEBI" id="CHEBI:18035"/>
        <dbReference type="ChEBI" id="CHEBI:28868"/>
        <dbReference type="EC" id="3.1.1.79"/>
    </reaction>
</comment>
<evidence type="ECO:0000256" key="36">
    <source>
        <dbReference type="ARBA" id="ARBA00049053"/>
    </source>
</evidence>
<evidence type="ECO:0000256" key="35">
    <source>
        <dbReference type="ARBA" id="ARBA00048674"/>
    </source>
</evidence>
<comment type="similarity">
    <text evidence="9">Belongs to the 'GDXG' lipolytic enzyme family.</text>
</comment>
<comment type="catalytic activity">
    <reaction evidence="39">
        <text>1,3-di-(9Z-octadecenoyl)-glycerol + H2O = 1-(9Z-octadecenoyl)-glycerol + (9Z)-octadecenoate + H(+)</text>
        <dbReference type="Rhea" id="RHEA:39939"/>
        <dbReference type="ChEBI" id="CHEBI:15377"/>
        <dbReference type="ChEBI" id="CHEBI:15378"/>
        <dbReference type="ChEBI" id="CHEBI:30823"/>
        <dbReference type="ChEBI" id="CHEBI:75342"/>
        <dbReference type="ChEBI" id="CHEBI:75735"/>
    </reaction>
    <physiologicalReaction direction="left-to-right" evidence="39">
        <dbReference type="Rhea" id="RHEA:39940"/>
    </physiologicalReaction>
</comment>
<evidence type="ECO:0000256" key="14">
    <source>
        <dbReference type="ARBA" id="ARBA00022490"/>
    </source>
</evidence>
<evidence type="ECO:0000256" key="1">
    <source>
        <dbReference type="ARBA" id="ARBA00000803"/>
    </source>
</evidence>
<evidence type="ECO:0000256" key="34">
    <source>
        <dbReference type="ARBA" id="ARBA00048657"/>
    </source>
</evidence>
<comment type="catalytic activity">
    <reaction evidence="34">
        <text>1,2-di-(9Z-octadecenoyl)-glycerol + (9Z)-octadecenoate + H(+) = 1,2,3-tri-(9Z-octadecenoyl)-glycerol + H2O</text>
        <dbReference type="Rhea" id="RHEA:38379"/>
        <dbReference type="ChEBI" id="CHEBI:15377"/>
        <dbReference type="ChEBI" id="CHEBI:15378"/>
        <dbReference type="ChEBI" id="CHEBI:30823"/>
        <dbReference type="ChEBI" id="CHEBI:52323"/>
        <dbReference type="ChEBI" id="CHEBI:53753"/>
    </reaction>
    <physiologicalReaction direction="right-to-left" evidence="34">
        <dbReference type="Rhea" id="RHEA:38381"/>
    </physiologicalReaction>
</comment>
<comment type="catalytic activity">
    <reaction evidence="41">
        <text>1,2-di-(9Z-octadecenoyl)-sn-glycerol + H2O = (9Z-octadecenoyl)-glycerol + (9Z)-octadecenoate + H(+)</text>
        <dbReference type="Rhea" id="RHEA:39935"/>
        <dbReference type="ChEBI" id="CHEBI:15377"/>
        <dbReference type="ChEBI" id="CHEBI:15378"/>
        <dbReference type="ChEBI" id="CHEBI:30823"/>
        <dbReference type="ChEBI" id="CHEBI:52333"/>
        <dbReference type="ChEBI" id="CHEBI:75937"/>
    </reaction>
    <physiologicalReaction direction="left-to-right" evidence="41">
        <dbReference type="Rhea" id="RHEA:39936"/>
    </physiologicalReaction>
</comment>
<evidence type="ECO:0000256" key="20">
    <source>
        <dbReference type="ARBA" id="ARBA00023098"/>
    </source>
</evidence>
<evidence type="ECO:0000256" key="6">
    <source>
        <dbReference type="ARBA" id="ARBA00004514"/>
    </source>
</evidence>
<organism evidence="46 47">
    <name type="scientific">Capsaspora owczarzaki (strain ATCC 30864)</name>
    <dbReference type="NCBI Taxonomy" id="595528"/>
    <lineage>
        <taxon>Eukaryota</taxon>
        <taxon>Filasterea</taxon>
        <taxon>Capsaspora</taxon>
    </lineage>
</organism>
<keyword evidence="47" id="KW-1185">Reference proteome</keyword>
<evidence type="ECO:0000256" key="37">
    <source>
        <dbReference type="ARBA" id="ARBA00049143"/>
    </source>
</evidence>
<feature type="domain" description="Alpha/beta hydrolase fold-3" evidence="45">
    <location>
        <begin position="696"/>
        <end position="841"/>
    </location>
</feature>
<evidence type="ECO:0000256" key="42">
    <source>
        <dbReference type="PROSITE-ProRule" id="PRU10038"/>
    </source>
</evidence>
<evidence type="ECO:0000256" key="2">
    <source>
        <dbReference type="ARBA" id="ARBA00001613"/>
    </source>
</evidence>
<dbReference type="InParanoid" id="A0A0D2WM53"/>
<dbReference type="InterPro" id="IPR010468">
    <property type="entry name" value="HSL_N"/>
</dbReference>
<evidence type="ECO:0000256" key="13">
    <source>
        <dbReference type="ARBA" id="ARBA00022475"/>
    </source>
</evidence>
<evidence type="ECO:0000256" key="32">
    <source>
        <dbReference type="ARBA" id="ARBA00047674"/>
    </source>
</evidence>
<evidence type="ECO:0000256" key="23">
    <source>
        <dbReference type="ARBA" id="ARBA00023221"/>
    </source>
</evidence>
<evidence type="ECO:0000256" key="26">
    <source>
        <dbReference type="ARBA" id="ARBA00031112"/>
    </source>
</evidence>
<dbReference type="AlphaFoldDB" id="A0A0D2WM53"/>
<dbReference type="Proteomes" id="UP000008743">
    <property type="component" value="Unassembled WGS sequence"/>
</dbReference>
<evidence type="ECO:0000256" key="19">
    <source>
        <dbReference type="ARBA" id="ARBA00022963"/>
    </source>
</evidence>
<dbReference type="PANTHER" id="PTHR23025">
    <property type="entry name" value="TRIACYLGLYCEROL LIPASE"/>
    <property type="match status" value="1"/>
</dbReference>
<evidence type="ECO:0000256" key="38">
    <source>
        <dbReference type="ARBA" id="ARBA00049208"/>
    </source>
</evidence>
<keyword evidence="22" id="KW-1207">Sterol metabolism</keyword>
<keyword evidence="13" id="KW-1003">Cell membrane</keyword>
<evidence type="ECO:0000256" key="24">
    <source>
        <dbReference type="ARBA" id="ARBA00023406"/>
    </source>
</evidence>
<evidence type="ECO:0000256" key="21">
    <source>
        <dbReference type="ARBA" id="ARBA00023136"/>
    </source>
</evidence>
<dbReference type="GO" id="GO:0019433">
    <property type="term" value="P:triglyceride catabolic process"/>
    <property type="evidence" value="ECO:0007669"/>
    <property type="project" value="UniProtKB-UniPathway"/>
</dbReference>
<protein>
    <recommendedName>
        <fullName evidence="12">Hormone-sensitive lipase</fullName>
        <ecNumber evidence="11">3.1.1.23</ecNumber>
        <ecNumber evidence="10">3.1.1.79</ecNumber>
    </recommendedName>
    <alternativeName>
        <fullName evidence="26">Monoacylglycerol lipase LIPE</fullName>
    </alternativeName>
    <alternativeName>
        <fullName evidence="25">Retinyl ester hydrolase</fullName>
    </alternativeName>
</protein>
<feature type="region of interest" description="Disordered" evidence="43">
    <location>
        <begin position="27"/>
        <end position="66"/>
    </location>
</feature>
<comment type="catalytic activity">
    <reaction evidence="28">
        <text>1-(9Z-octadecenoyl)-glycerol + H2O = glycerol + (9Z)-octadecenoate + H(+)</text>
        <dbReference type="Rhea" id="RHEA:38487"/>
        <dbReference type="ChEBI" id="CHEBI:15377"/>
        <dbReference type="ChEBI" id="CHEBI:15378"/>
        <dbReference type="ChEBI" id="CHEBI:17754"/>
        <dbReference type="ChEBI" id="CHEBI:30823"/>
        <dbReference type="ChEBI" id="CHEBI:75342"/>
    </reaction>
    <physiologicalReaction direction="left-to-right" evidence="28">
        <dbReference type="Rhea" id="RHEA:38488"/>
    </physiologicalReaction>
</comment>
<evidence type="ECO:0000256" key="30">
    <source>
        <dbReference type="ARBA" id="ARBA00047476"/>
    </source>
</evidence>
<evidence type="ECO:0000256" key="12">
    <source>
        <dbReference type="ARBA" id="ARBA00015845"/>
    </source>
</evidence>
<reference evidence="47" key="1">
    <citation type="submission" date="2011-02" db="EMBL/GenBank/DDBJ databases">
        <title>The Genome Sequence of Capsaspora owczarzaki ATCC 30864.</title>
        <authorList>
            <person name="Russ C."/>
            <person name="Cuomo C."/>
            <person name="Burger G."/>
            <person name="Gray M.W."/>
            <person name="Holland P.W.H."/>
            <person name="King N."/>
            <person name="Lang F.B.F."/>
            <person name="Roger A.J."/>
            <person name="Ruiz-Trillo I."/>
            <person name="Young S.K."/>
            <person name="Zeng Q."/>
            <person name="Gargeya S."/>
            <person name="Alvarado L."/>
            <person name="Berlin A."/>
            <person name="Chapman S.B."/>
            <person name="Chen Z."/>
            <person name="Freedman E."/>
            <person name="Gellesch M."/>
            <person name="Goldberg J."/>
            <person name="Griggs A."/>
            <person name="Gujja S."/>
            <person name="Heilman E."/>
            <person name="Heiman D."/>
            <person name="Howarth C."/>
            <person name="Mehta T."/>
            <person name="Neiman D."/>
            <person name="Pearson M."/>
            <person name="Roberts A."/>
            <person name="Saif S."/>
            <person name="Shea T."/>
            <person name="Shenoy N."/>
            <person name="Sisk P."/>
            <person name="Stolte C."/>
            <person name="Sykes S."/>
            <person name="White J."/>
            <person name="Yandava C."/>
            <person name="Haas B."/>
            <person name="Nusbaum C."/>
            <person name="Birren B."/>
        </authorList>
    </citation>
    <scope>NUCLEOTIDE SEQUENCE</scope>
    <source>
        <strain evidence="47">ATCC 30864</strain>
    </source>
</reference>
<evidence type="ECO:0000256" key="22">
    <source>
        <dbReference type="ARBA" id="ARBA00023166"/>
    </source>
</evidence>
<evidence type="ECO:0000256" key="27">
    <source>
        <dbReference type="ARBA" id="ARBA00046695"/>
    </source>
</evidence>
<evidence type="ECO:0000256" key="9">
    <source>
        <dbReference type="ARBA" id="ARBA00010515"/>
    </source>
</evidence>
<dbReference type="PROSITE" id="PS01174">
    <property type="entry name" value="LIPASE_GDXG_SER"/>
    <property type="match status" value="1"/>
</dbReference>
<dbReference type="InterPro" id="IPR033140">
    <property type="entry name" value="Lipase_GDXG_put_SER_AS"/>
</dbReference>
<dbReference type="RefSeq" id="XP_004363763.2">
    <property type="nucleotide sequence ID" value="XM_004363706.2"/>
</dbReference>
<dbReference type="InterPro" id="IPR029058">
    <property type="entry name" value="AB_hydrolase_fold"/>
</dbReference>
<comment type="catalytic activity">
    <reaction evidence="38">
        <text>a monoacylglycerol + H2O = glycerol + a fatty acid + H(+)</text>
        <dbReference type="Rhea" id="RHEA:15245"/>
        <dbReference type="ChEBI" id="CHEBI:15377"/>
        <dbReference type="ChEBI" id="CHEBI:15378"/>
        <dbReference type="ChEBI" id="CHEBI:17408"/>
        <dbReference type="ChEBI" id="CHEBI:17754"/>
        <dbReference type="ChEBI" id="CHEBI:28868"/>
        <dbReference type="EC" id="3.1.1.79"/>
    </reaction>
</comment>
<dbReference type="PROSITE" id="PS01173">
    <property type="entry name" value="LIPASE_GDXG_HIS"/>
    <property type="match status" value="1"/>
</dbReference>
<dbReference type="GO" id="GO:0005829">
    <property type="term" value="C:cytosol"/>
    <property type="evidence" value="ECO:0007669"/>
    <property type="project" value="UniProtKB-SubCell"/>
</dbReference>
<keyword evidence="17" id="KW-0551">Lipid droplet</keyword>
<dbReference type="Pfam" id="PF06350">
    <property type="entry name" value="HSL_N"/>
    <property type="match status" value="1"/>
</dbReference>
<evidence type="ECO:0000313" key="46">
    <source>
        <dbReference type="EMBL" id="KJE91855.1"/>
    </source>
</evidence>
<dbReference type="OrthoDB" id="408631at2759"/>
<comment type="catalytic activity">
    <reaction evidence="37">
        <text>2,3-di-(9Z)-octadecenoyl-sn-glycerol + H2O = 2-(9Z-octadecenoyl)-glycerol + (9Z)-octadecenoate + H(+)</text>
        <dbReference type="Rhea" id="RHEA:38383"/>
        <dbReference type="ChEBI" id="CHEBI:15377"/>
        <dbReference type="ChEBI" id="CHEBI:15378"/>
        <dbReference type="ChEBI" id="CHEBI:30823"/>
        <dbReference type="ChEBI" id="CHEBI:73990"/>
        <dbReference type="ChEBI" id="CHEBI:75824"/>
    </reaction>
    <physiologicalReaction direction="left-to-right" evidence="37">
        <dbReference type="Rhea" id="RHEA:38384"/>
    </physiologicalReaction>
</comment>
<feature type="domain" description="Alpha/beta hydrolase fold-3" evidence="45">
    <location>
        <begin position="910"/>
        <end position="972"/>
    </location>
</feature>
<keyword evidence="15" id="KW-0153">Cholesterol metabolism</keyword>